<dbReference type="CDD" id="cd18178">
    <property type="entry name" value="ATP-synt_Vo_c_ATP6F_rpt2"/>
    <property type="match status" value="1"/>
</dbReference>
<evidence type="ECO:0000256" key="5">
    <source>
        <dbReference type="ARBA" id="ARBA00022781"/>
    </source>
</evidence>
<feature type="domain" description="V-ATPase proteolipid subunit C-like" evidence="11">
    <location>
        <begin position="29"/>
        <end position="88"/>
    </location>
</feature>
<dbReference type="PANTHER" id="PTHR10263">
    <property type="entry name" value="V-TYPE PROTON ATPASE PROTEOLIPID SUBUNIT"/>
    <property type="match status" value="1"/>
</dbReference>
<feature type="transmembrane region" description="Helical" evidence="9">
    <location>
        <begin position="68"/>
        <end position="88"/>
    </location>
</feature>
<feature type="transmembrane region" description="Helical" evidence="9">
    <location>
        <begin position="192"/>
        <end position="217"/>
    </location>
</feature>
<keyword evidence="3 9" id="KW-0813">Transport</keyword>
<evidence type="ECO:0000256" key="6">
    <source>
        <dbReference type="ARBA" id="ARBA00022989"/>
    </source>
</evidence>
<evidence type="ECO:0000256" key="1">
    <source>
        <dbReference type="ARBA" id="ARBA00004141"/>
    </source>
</evidence>
<evidence type="ECO:0000256" key="8">
    <source>
        <dbReference type="ARBA" id="ARBA00023136"/>
    </source>
</evidence>
<evidence type="ECO:0000313" key="12">
    <source>
        <dbReference type="EMBL" id="KAF4725633.1"/>
    </source>
</evidence>
<evidence type="ECO:0000256" key="2">
    <source>
        <dbReference type="ARBA" id="ARBA00007296"/>
    </source>
</evidence>
<organism evidence="12 13">
    <name type="scientific">Perkinsus olseni</name>
    <name type="common">Perkinsus atlanticus</name>
    <dbReference type="NCBI Taxonomy" id="32597"/>
    <lineage>
        <taxon>Eukaryota</taxon>
        <taxon>Sar</taxon>
        <taxon>Alveolata</taxon>
        <taxon>Perkinsozoa</taxon>
        <taxon>Perkinsea</taxon>
        <taxon>Perkinsida</taxon>
        <taxon>Perkinsidae</taxon>
        <taxon>Perkinsus</taxon>
    </lineage>
</organism>
<evidence type="ECO:0000256" key="4">
    <source>
        <dbReference type="ARBA" id="ARBA00022692"/>
    </source>
</evidence>
<dbReference type="GO" id="GO:0046961">
    <property type="term" value="F:proton-transporting ATPase activity, rotational mechanism"/>
    <property type="evidence" value="ECO:0007669"/>
    <property type="project" value="InterPro"/>
</dbReference>
<dbReference type="CDD" id="cd18177">
    <property type="entry name" value="ATP-synt_Vo_c_ATP6F_rpt1"/>
    <property type="match status" value="1"/>
</dbReference>
<name>A0A7J6RYR4_PEROL</name>
<evidence type="ECO:0000256" key="7">
    <source>
        <dbReference type="ARBA" id="ARBA00023065"/>
    </source>
</evidence>
<keyword evidence="6 9" id="KW-1133">Transmembrane helix</keyword>
<accession>A0A7J6RYR4</accession>
<keyword evidence="7 9" id="KW-0406">Ion transport</keyword>
<dbReference type="InterPro" id="IPR000245">
    <property type="entry name" value="ATPase_proteolipid_csu"/>
</dbReference>
<dbReference type="Proteomes" id="UP000553632">
    <property type="component" value="Unassembled WGS sequence"/>
</dbReference>
<dbReference type="InterPro" id="IPR002379">
    <property type="entry name" value="ATPase_proteolipid_c-like_dom"/>
</dbReference>
<feature type="transmembrane region" description="Helical" evidence="9">
    <location>
        <begin position="31"/>
        <end position="56"/>
    </location>
</feature>
<dbReference type="FunFam" id="1.20.120.610:FF:000002">
    <property type="entry name" value="V-type proton ATPase proteolipid subunit"/>
    <property type="match status" value="1"/>
</dbReference>
<dbReference type="SUPFAM" id="SSF81333">
    <property type="entry name" value="F1F0 ATP synthase subunit C"/>
    <property type="match status" value="2"/>
</dbReference>
<evidence type="ECO:0000259" key="11">
    <source>
        <dbReference type="Pfam" id="PF00137"/>
    </source>
</evidence>
<keyword evidence="8 9" id="KW-0472">Membrane</keyword>
<feature type="non-terminal residue" evidence="12">
    <location>
        <position position="1"/>
    </location>
</feature>
<gene>
    <name evidence="12" type="primary">ATP6V0B</name>
    <name evidence="12" type="ORF">FOZ63_030825</name>
</gene>
<dbReference type="PRINTS" id="PR00122">
    <property type="entry name" value="VACATPASE"/>
</dbReference>
<feature type="transmembrane region" description="Helical" evidence="9">
    <location>
        <begin position="158"/>
        <end position="180"/>
    </location>
</feature>
<comment type="subcellular location">
    <subcellularLocation>
        <location evidence="1">Membrane</location>
        <topology evidence="1">Multi-pass membrane protein</topology>
    </subcellularLocation>
</comment>
<comment type="caution">
    <text evidence="12">The sequence shown here is derived from an EMBL/GenBank/DDBJ whole genome shotgun (WGS) entry which is preliminary data.</text>
</comment>
<comment type="similarity">
    <text evidence="2 9">Belongs to the V-ATPase proteolipid subunit family.</text>
</comment>
<dbReference type="GO" id="GO:0033179">
    <property type="term" value="C:proton-transporting V-type ATPase, V0 domain"/>
    <property type="evidence" value="ECO:0007669"/>
    <property type="project" value="InterPro"/>
</dbReference>
<keyword evidence="13" id="KW-1185">Reference proteome</keyword>
<dbReference type="AlphaFoldDB" id="A0A7J6RYR4"/>
<dbReference type="EMBL" id="JABANO010022161">
    <property type="protein sequence ID" value="KAF4725633.1"/>
    <property type="molecule type" value="Genomic_DNA"/>
</dbReference>
<evidence type="ECO:0000313" key="13">
    <source>
        <dbReference type="Proteomes" id="UP000553632"/>
    </source>
</evidence>
<dbReference type="Pfam" id="PF00137">
    <property type="entry name" value="ATP-synt_C"/>
    <property type="match status" value="2"/>
</dbReference>
<comment type="caution">
    <text evidence="9">Lacks conserved residue(s) required for the propagation of feature annotation.</text>
</comment>
<evidence type="ECO:0000256" key="3">
    <source>
        <dbReference type="ARBA" id="ARBA00022448"/>
    </source>
</evidence>
<keyword evidence="5" id="KW-0375">Hydrogen ion transport</keyword>
<protein>
    <submittedName>
        <fullName evidence="12">V-type proton ATPase 21 kDa proteolipid subunit</fullName>
    </submittedName>
</protein>
<feature type="region of interest" description="Disordered" evidence="10">
    <location>
        <begin position="228"/>
        <end position="254"/>
    </location>
</feature>
<feature type="transmembrane region" description="Helical" evidence="9">
    <location>
        <begin position="113"/>
        <end position="146"/>
    </location>
</feature>
<feature type="domain" description="V-ATPase proteolipid subunit C-like" evidence="11">
    <location>
        <begin position="119"/>
        <end position="177"/>
    </location>
</feature>
<evidence type="ECO:0000256" key="10">
    <source>
        <dbReference type="SAM" id="MobiDB-lite"/>
    </source>
</evidence>
<reference evidence="12 13" key="1">
    <citation type="submission" date="2020-04" db="EMBL/GenBank/DDBJ databases">
        <title>Perkinsus olseni comparative genomics.</title>
        <authorList>
            <person name="Bogema D.R."/>
        </authorList>
    </citation>
    <scope>NUCLEOTIDE SEQUENCE [LARGE SCALE GENOMIC DNA]</scope>
    <source>
        <strain evidence="12 13">ATCC PRA-207</strain>
    </source>
</reference>
<dbReference type="InterPro" id="IPR035921">
    <property type="entry name" value="F/V-ATP_Csub_sf"/>
</dbReference>
<keyword evidence="4 9" id="KW-0812">Transmembrane</keyword>
<evidence type="ECO:0000256" key="9">
    <source>
        <dbReference type="RuleBase" id="RU363060"/>
    </source>
</evidence>
<sequence length="311" mass="32254">MGDYVESTSPPGRTPIGLFGAEPSSPANLGITFSLAFSVIGAAWGIFLTGSSLVGAAVRAPRIKSKNLVSIIFCEAVAIYGVIMSIIMNSKMEGAKEFVPPAIPTGNMAVAQAAGYCLFACGLSVGFSNLFCGVCVGVSGSGCALGDAQKPELFVKMLVVEIFGSALGLFGIIVGIIQAGQGTFPKDITPQIPMYLVLGVQPFGALLEFIVACSANIGRMMRIDKRGPSGMVPRDCGGDRGTSVGSDSEDGRVSSGRVTESYVLFEKPLPAECPWTDVLINVTDLPTAIDVIWSAVIENDRKVAGGRGASL</sequence>
<proteinExistence type="inferred from homology"/>
<dbReference type="Gene3D" id="1.20.120.610">
    <property type="entry name" value="lithium bound rotor ring of v- atpase"/>
    <property type="match status" value="1"/>
</dbReference>